<evidence type="ECO:0000313" key="2">
    <source>
        <dbReference type="Proteomes" id="UP000694018"/>
    </source>
</evidence>
<dbReference type="EMBL" id="CP077717">
    <property type="protein sequence ID" value="QXJ30049.1"/>
    <property type="molecule type" value="Genomic_DNA"/>
</dbReference>
<dbReference type="AlphaFoldDB" id="A0A8F5BRD5"/>
<dbReference type="Proteomes" id="UP000694018">
    <property type="component" value="Chromosome"/>
</dbReference>
<dbReference type="PANTHER" id="PTHR38755:SF1">
    <property type="entry name" value="METHYLENE-TETRAHYDROFOLATE REDUCTASE C-TERMINAL DOMAIN-CONTAINING PROTEIN"/>
    <property type="match status" value="1"/>
</dbReference>
<accession>A0A8F5BRD5</accession>
<dbReference type="RefSeq" id="WP_218258728.1">
    <property type="nucleotide sequence ID" value="NZ_CP077717.1"/>
</dbReference>
<name>A0A8F5BRD5_SACSH</name>
<gene>
    <name evidence="1" type="ORF">J5U23_02938</name>
</gene>
<protein>
    <submittedName>
        <fullName evidence="1">MTHFR (MetF)-like</fullName>
    </submittedName>
</protein>
<dbReference type="GeneID" id="65564410"/>
<proteinExistence type="predicted"/>
<organism evidence="1 2">
    <name type="scientific">Saccharolobus shibatae (strain ATCC 51178 / DSM 5389 / JCM 8931 / NBRC 15437 / B12)</name>
    <name type="common">Sulfolobus shibatae</name>
    <dbReference type="NCBI Taxonomy" id="523848"/>
    <lineage>
        <taxon>Archaea</taxon>
        <taxon>Thermoproteota</taxon>
        <taxon>Thermoprotei</taxon>
        <taxon>Sulfolobales</taxon>
        <taxon>Sulfolobaceae</taxon>
        <taxon>Saccharolobus</taxon>
    </lineage>
</organism>
<dbReference type="PANTHER" id="PTHR38755">
    <property type="entry name" value="5,10-METHYLENETETRAHYDROFOLATE REDUCTASE"/>
    <property type="match status" value="1"/>
</dbReference>
<dbReference type="KEGG" id="sshi:J5U23_02938"/>
<evidence type="ECO:0000313" key="1">
    <source>
        <dbReference type="EMBL" id="QXJ30049.1"/>
    </source>
</evidence>
<sequence length="229" mass="26073">MQILVELHPKKKIEKLLKEIKTLSPFDGFDIPDSPLGIPSPMPSFVASLIRYSLSLDKKTIIINQRLLDVNELFIRSLSITAKMLDVQLAFTKGDKPKYGKEVGYLSSDDAVNVAKEYGVKSGMMISLRKNENEVMARLESNADFFLVLRMKNVDQIKYYGSKLIDRAIPYLIVITEKNRELVKNLDQPYFLENEIFSIIKSLDNLGVKAVLISSLGDLSFFERLYSKL</sequence>
<reference evidence="1" key="1">
    <citation type="journal article" date="2021" name="Environ. Microbiol.">
        <title>New insights into the diversity and evolution of the archaeal mobilome from three complete genomes of Saccharolobus shibatae.</title>
        <authorList>
            <person name="Medvedeva S."/>
            <person name="Brandt D."/>
            <person name="Cvirkaite-Krupovic V."/>
            <person name="Liu Y."/>
            <person name="Severinov K."/>
            <person name="Ishino S."/>
            <person name="Ishino Y."/>
            <person name="Prangishvili D."/>
            <person name="Kalinowski J."/>
            <person name="Krupovic M."/>
        </authorList>
    </citation>
    <scope>NUCLEOTIDE SEQUENCE</scope>
    <source>
        <strain evidence="1">B12</strain>
    </source>
</reference>
<dbReference type="OrthoDB" id="28177at2157"/>